<evidence type="ECO:0000313" key="3">
    <source>
        <dbReference type="Proteomes" id="UP001651158"/>
    </source>
</evidence>
<gene>
    <name evidence="1" type="ORF">TcWFU_008238</name>
    <name evidence="2" type="ORF">TcWFU_009520</name>
</gene>
<evidence type="ECO:0000313" key="1">
    <source>
        <dbReference type="EMBL" id="KAL5112680.1"/>
    </source>
</evidence>
<reference evidence="2 3" key="1">
    <citation type="journal article" date="2022" name="Front. Cell. Infect. Microbiol.">
        <title>The Genomes of Two Strains of Taenia crassiceps the Animal Model for the Study of Human Cysticercosis.</title>
        <authorList>
            <person name="Bobes R.J."/>
            <person name="Estrada K."/>
            <person name="Rios-Valencia D.G."/>
            <person name="Calderon-Gallegos A."/>
            <person name="de la Torre P."/>
            <person name="Carrero J.C."/>
            <person name="Sanchez-Flores A."/>
            <person name="Laclette J.P."/>
        </authorList>
    </citation>
    <scope>NUCLEOTIDE SEQUENCE [LARGE SCALE GENOMIC DNA]</scope>
    <source>
        <strain evidence="2">WFUcys</strain>
    </source>
</reference>
<comment type="caution">
    <text evidence="2">The sequence shown here is derived from an EMBL/GenBank/DDBJ whole genome shotgun (WGS) entry which is preliminary data.</text>
</comment>
<name>A0ABR4QTJ6_9CEST</name>
<accession>A0ABR4QTJ6</accession>
<proteinExistence type="predicted"/>
<keyword evidence="3" id="KW-1185">Reference proteome</keyword>
<reference evidence="2" key="2">
    <citation type="submission" date="2024-12" db="EMBL/GenBank/DDBJ databases">
        <authorList>
            <person name="Estrada K."/>
            <person name="Bobes R.J."/>
            <person name="Sanchez-Flores A."/>
            <person name="Laclette J.P."/>
        </authorList>
    </citation>
    <scope>NUCLEOTIDE SEQUENCE</scope>
    <source>
        <strain evidence="2">WFUcys</strain>
        <tissue evidence="2">Peritoneal cavity of infected mice</tissue>
    </source>
</reference>
<sequence length="168" mass="17919">MPTNGDVDVKLSPAGNLVGNLVPHEWHNDEVALCILLVRVHIRASYCACNKDRSKAAYIVGFRFHDGLFIGDSANGLLLRSLNPLSRPHPTPPHPTPPIIVIIIISSSSSSIASSNSVTAAAAAAALLQPTARALCSTPCYFALVYATRTHHHYYTGGDGRRPLATKA</sequence>
<evidence type="ECO:0000313" key="2">
    <source>
        <dbReference type="EMBL" id="KAL5112955.1"/>
    </source>
</evidence>
<dbReference type="Proteomes" id="UP001651158">
    <property type="component" value="Unassembled WGS sequence"/>
</dbReference>
<protein>
    <submittedName>
        <fullName evidence="2">Uncharacterized protein</fullName>
    </submittedName>
</protein>
<organism evidence="2 3">
    <name type="scientific">Taenia crassiceps</name>
    <dbReference type="NCBI Taxonomy" id="6207"/>
    <lineage>
        <taxon>Eukaryota</taxon>
        <taxon>Metazoa</taxon>
        <taxon>Spiralia</taxon>
        <taxon>Lophotrochozoa</taxon>
        <taxon>Platyhelminthes</taxon>
        <taxon>Cestoda</taxon>
        <taxon>Eucestoda</taxon>
        <taxon>Cyclophyllidea</taxon>
        <taxon>Taeniidae</taxon>
        <taxon>Taenia</taxon>
    </lineage>
</organism>
<dbReference type="EMBL" id="JAKROA010000001">
    <property type="protein sequence ID" value="KAL5112955.1"/>
    <property type="molecule type" value="Genomic_DNA"/>
</dbReference>
<dbReference type="EMBL" id="JAKROA010000001">
    <property type="protein sequence ID" value="KAL5112680.1"/>
    <property type="molecule type" value="Genomic_DNA"/>
</dbReference>